<dbReference type="SUPFAM" id="SSF63411">
    <property type="entry name" value="LuxS/MPP-like metallohydrolase"/>
    <property type="match status" value="1"/>
</dbReference>
<proteinExistence type="inferred from homology"/>
<dbReference type="GO" id="GO:0008237">
    <property type="term" value="F:metallopeptidase activity"/>
    <property type="evidence" value="ECO:0007669"/>
    <property type="project" value="UniProtKB-KW"/>
</dbReference>
<evidence type="ECO:0000256" key="2">
    <source>
        <dbReference type="ARBA" id="ARBA00022670"/>
    </source>
</evidence>
<feature type="domain" description="Peptidase M16 N-terminal" evidence="6">
    <location>
        <begin position="22"/>
        <end position="128"/>
    </location>
</feature>
<dbReference type="STRING" id="1203190.GCA_000312345_01535"/>
<sequence length="411" mass="44447">MCQPPPQIILDNGVRICTLPGPTPTTAVIAVHVRSGFRSEPEGLPGLAHLFEHMLFAQGTSIADDSFLATVSKLGGHAAAHTRHNYTEFFDVIPRRHLGDVLSLEGNRFLAEPPSPAAIRNQLQIINAEILEVTHGTGIGGFPWRQLPQVMYSHWANAHDGYGDVDALACASIGDIQEHFYHSYAPANLIVSVAADQLTTSELDTLTQLFGGIQARSAHAPAVRTEPRVTADQHSESAHPVCPQPTTAVGLALPDPVKYPRLYRGSTALGTLIGVLSGPNGLRPQTGWFGRPLDTSIPDAWIIIAPALGDVPGEGLTETVRATLRSWAAGEFTEDQFRFLTAQLRIDGQRRAQHPAFAARATGARTILYNAPENVVEADCHYRGVYREDLVAAADWLLNQPAASVTIRKEL</sequence>
<organism evidence="7 8">
    <name type="scientific">Corynebacterium timonense</name>
    <dbReference type="NCBI Taxonomy" id="441500"/>
    <lineage>
        <taxon>Bacteria</taxon>
        <taxon>Bacillati</taxon>
        <taxon>Actinomycetota</taxon>
        <taxon>Actinomycetes</taxon>
        <taxon>Mycobacteriales</taxon>
        <taxon>Corynebacteriaceae</taxon>
        <taxon>Corynebacterium</taxon>
    </lineage>
</organism>
<dbReference type="Pfam" id="PF00675">
    <property type="entry name" value="Peptidase_M16"/>
    <property type="match status" value="1"/>
</dbReference>
<protein>
    <submittedName>
        <fullName evidence="7">Predicted Zn-dependent peptidase</fullName>
    </submittedName>
</protein>
<evidence type="ECO:0000256" key="5">
    <source>
        <dbReference type="ARBA" id="ARBA00023049"/>
    </source>
</evidence>
<evidence type="ECO:0000256" key="4">
    <source>
        <dbReference type="ARBA" id="ARBA00022833"/>
    </source>
</evidence>
<evidence type="ECO:0000313" key="8">
    <source>
        <dbReference type="Proteomes" id="UP000182237"/>
    </source>
</evidence>
<dbReference type="InterPro" id="IPR050626">
    <property type="entry name" value="Peptidase_M16"/>
</dbReference>
<dbReference type="AlphaFoldDB" id="A0A1H1S4H1"/>
<keyword evidence="3" id="KW-0378">Hydrolase</keyword>
<keyword evidence="2" id="KW-0645">Protease</keyword>
<dbReference type="PANTHER" id="PTHR43690:SF17">
    <property type="entry name" value="PROTEIN YHJJ"/>
    <property type="match status" value="1"/>
</dbReference>
<name>A0A1H1S4H1_9CORY</name>
<accession>A0A1H1S4H1</accession>
<evidence type="ECO:0000256" key="3">
    <source>
        <dbReference type="ARBA" id="ARBA00022801"/>
    </source>
</evidence>
<dbReference type="PANTHER" id="PTHR43690">
    <property type="entry name" value="NARDILYSIN"/>
    <property type="match status" value="1"/>
</dbReference>
<dbReference type="Gene3D" id="3.30.830.10">
    <property type="entry name" value="Metalloenzyme, LuxS/M16 peptidase-like"/>
    <property type="match status" value="1"/>
</dbReference>
<evidence type="ECO:0000313" key="7">
    <source>
        <dbReference type="EMBL" id="SDS42925.1"/>
    </source>
</evidence>
<evidence type="ECO:0000259" key="6">
    <source>
        <dbReference type="Pfam" id="PF00675"/>
    </source>
</evidence>
<dbReference type="GO" id="GO:0046872">
    <property type="term" value="F:metal ion binding"/>
    <property type="evidence" value="ECO:0007669"/>
    <property type="project" value="InterPro"/>
</dbReference>
<gene>
    <name evidence="7" type="ORF">SAMN04488539_1662</name>
</gene>
<comment type="similarity">
    <text evidence="1">Belongs to the peptidase M16 family.</text>
</comment>
<dbReference type="InterPro" id="IPR011765">
    <property type="entry name" value="Pept_M16_N"/>
</dbReference>
<dbReference type="OrthoDB" id="9811314at2"/>
<keyword evidence="8" id="KW-1185">Reference proteome</keyword>
<reference evidence="7 8" key="1">
    <citation type="submission" date="2016-10" db="EMBL/GenBank/DDBJ databases">
        <authorList>
            <person name="de Groot N.N."/>
        </authorList>
    </citation>
    <scope>NUCLEOTIDE SEQUENCE [LARGE SCALE GENOMIC DNA]</scope>
    <source>
        <strain evidence="7 8">DSM 45434</strain>
    </source>
</reference>
<dbReference type="Proteomes" id="UP000182237">
    <property type="component" value="Chromosome I"/>
</dbReference>
<dbReference type="RefSeq" id="WP_081582930.1">
    <property type="nucleotide sequence ID" value="NZ_LT629765.1"/>
</dbReference>
<dbReference type="GO" id="GO:0006508">
    <property type="term" value="P:proteolysis"/>
    <property type="evidence" value="ECO:0007669"/>
    <property type="project" value="UniProtKB-KW"/>
</dbReference>
<keyword evidence="4" id="KW-0862">Zinc</keyword>
<dbReference type="EMBL" id="LT629765">
    <property type="protein sequence ID" value="SDS42925.1"/>
    <property type="molecule type" value="Genomic_DNA"/>
</dbReference>
<evidence type="ECO:0000256" key="1">
    <source>
        <dbReference type="ARBA" id="ARBA00007261"/>
    </source>
</evidence>
<keyword evidence="5" id="KW-0482">Metalloprotease</keyword>
<dbReference type="InterPro" id="IPR011249">
    <property type="entry name" value="Metalloenz_LuxS/M16"/>
</dbReference>